<gene>
    <name evidence="3" type="ORF">SAE02_11030</name>
</gene>
<evidence type="ECO:0000256" key="2">
    <source>
        <dbReference type="SAM" id="SignalP"/>
    </source>
</evidence>
<name>A0A512DKI3_9PROT</name>
<keyword evidence="4" id="KW-1185">Reference proteome</keyword>
<evidence type="ECO:0008006" key="5">
    <source>
        <dbReference type="Google" id="ProtNLM"/>
    </source>
</evidence>
<reference evidence="3 4" key="1">
    <citation type="submission" date="2019-07" db="EMBL/GenBank/DDBJ databases">
        <title>Whole genome shotgun sequence of Skermanella aerolata NBRC 106429.</title>
        <authorList>
            <person name="Hosoyama A."/>
            <person name="Uohara A."/>
            <person name="Ohji S."/>
            <person name="Ichikawa N."/>
        </authorList>
    </citation>
    <scope>NUCLEOTIDE SEQUENCE [LARGE SCALE GENOMIC DNA]</scope>
    <source>
        <strain evidence="3 4">NBRC 106429</strain>
    </source>
</reference>
<protein>
    <recommendedName>
        <fullName evidence="5">DUF3108 domain-containing protein</fullName>
    </recommendedName>
</protein>
<evidence type="ECO:0000313" key="3">
    <source>
        <dbReference type="EMBL" id="GEO36955.1"/>
    </source>
</evidence>
<accession>A0A512DKI3</accession>
<evidence type="ECO:0000256" key="1">
    <source>
        <dbReference type="SAM" id="MobiDB-lite"/>
    </source>
</evidence>
<organism evidence="3 4">
    <name type="scientific">Skermanella aerolata</name>
    <dbReference type="NCBI Taxonomy" id="393310"/>
    <lineage>
        <taxon>Bacteria</taxon>
        <taxon>Pseudomonadati</taxon>
        <taxon>Pseudomonadota</taxon>
        <taxon>Alphaproteobacteria</taxon>
        <taxon>Rhodospirillales</taxon>
        <taxon>Azospirillaceae</taxon>
        <taxon>Skermanella</taxon>
    </lineage>
</organism>
<feature type="chain" id="PRO_5021705450" description="DUF3108 domain-containing protein" evidence="2">
    <location>
        <begin position="30"/>
        <end position="277"/>
    </location>
</feature>
<keyword evidence="2" id="KW-0732">Signal</keyword>
<dbReference type="Pfam" id="PF11306">
    <property type="entry name" value="DUF3108"/>
    <property type="match status" value="1"/>
</dbReference>
<dbReference type="EMBL" id="BJYZ01000003">
    <property type="protein sequence ID" value="GEO36955.1"/>
    <property type="molecule type" value="Genomic_DNA"/>
</dbReference>
<feature type="region of interest" description="Disordered" evidence="1">
    <location>
        <begin position="124"/>
        <end position="145"/>
    </location>
</feature>
<dbReference type="AlphaFoldDB" id="A0A512DKI3"/>
<dbReference type="InterPro" id="IPR021457">
    <property type="entry name" value="DUF3108"/>
</dbReference>
<feature type="signal peptide" evidence="2">
    <location>
        <begin position="1"/>
        <end position="29"/>
    </location>
</feature>
<comment type="caution">
    <text evidence="3">The sequence shown here is derived from an EMBL/GenBank/DDBJ whole genome shotgun (WGS) entry which is preliminary data.</text>
</comment>
<feature type="compositionally biased region" description="Basic and acidic residues" evidence="1">
    <location>
        <begin position="126"/>
        <end position="137"/>
    </location>
</feature>
<sequence length="277" mass="29419">MRMFTTWRSIGKAALLGGAALLTASQAGAAEPVRLGYAIYAGGFHVLDASIVLDVGREGYMVEVNAQTQGILGTFFPWQTLARSDGRMNAGEAEPRTHKQTGTWRGKDRAVDLYYDGSGSVLAEVRPPDDPAEREPVPPEMVPGTTDPLSAVLSVAGAVAVGRGCSETVPVFDGRRRYDLTFKEMGSRNLPPSKYSVFSGAAVQCQVTSKVLAGNWKKDGGAVSNDEKRKPVALMLAPVVEGMPPVPVRLEGESRFGEVIMHLTSAEPIVSSGAVAQ</sequence>
<proteinExistence type="predicted"/>
<dbReference type="Proteomes" id="UP000321523">
    <property type="component" value="Unassembled WGS sequence"/>
</dbReference>
<evidence type="ECO:0000313" key="4">
    <source>
        <dbReference type="Proteomes" id="UP000321523"/>
    </source>
</evidence>